<dbReference type="AlphaFoldDB" id="A0A919W363"/>
<dbReference type="Proteomes" id="UP000677082">
    <property type="component" value="Unassembled WGS sequence"/>
</dbReference>
<accession>A0A919W363</accession>
<name>A0A919W363_9ACTN</name>
<evidence type="ECO:0000313" key="1">
    <source>
        <dbReference type="EMBL" id="GIM94412.1"/>
    </source>
</evidence>
<dbReference type="EMBL" id="BOQN01000081">
    <property type="protein sequence ID" value="GIM94412.1"/>
    <property type="molecule type" value="Genomic_DNA"/>
</dbReference>
<evidence type="ECO:0000313" key="2">
    <source>
        <dbReference type="Proteomes" id="UP000677082"/>
    </source>
</evidence>
<comment type="caution">
    <text evidence="1">The sequence shown here is derived from an EMBL/GenBank/DDBJ whole genome shotgun (WGS) entry which is preliminary data.</text>
</comment>
<organism evidence="1 2">
    <name type="scientific">Paractinoplanes toevensis</name>
    <dbReference type="NCBI Taxonomy" id="571911"/>
    <lineage>
        <taxon>Bacteria</taxon>
        <taxon>Bacillati</taxon>
        <taxon>Actinomycetota</taxon>
        <taxon>Actinomycetes</taxon>
        <taxon>Micromonosporales</taxon>
        <taxon>Micromonosporaceae</taxon>
        <taxon>Paractinoplanes</taxon>
    </lineage>
</organism>
<dbReference type="RefSeq" id="WP_213010198.1">
    <property type="nucleotide sequence ID" value="NZ_BOQN01000081.1"/>
</dbReference>
<gene>
    <name evidence="1" type="ORF">Ato02nite_062050</name>
</gene>
<reference evidence="1 2" key="1">
    <citation type="submission" date="2021-03" db="EMBL/GenBank/DDBJ databases">
        <title>Whole genome shotgun sequence of Actinoplanes toevensis NBRC 105298.</title>
        <authorList>
            <person name="Komaki H."/>
            <person name="Tamura T."/>
        </authorList>
    </citation>
    <scope>NUCLEOTIDE SEQUENCE [LARGE SCALE GENOMIC DNA]</scope>
    <source>
        <strain evidence="1 2">NBRC 105298</strain>
    </source>
</reference>
<protein>
    <submittedName>
        <fullName evidence="1">Uncharacterized protein</fullName>
    </submittedName>
</protein>
<proteinExistence type="predicted"/>
<keyword evidence="2" id="KW-1185">Reference proteome</keyword>
<sequence>MREPRAGMVYATPDSLPASYVMTELIAGAKAGRVVYLAEQGDLVAAVVPLEVAEAGLAALGRVDQR</sequence>